<dbReference type="RefSeq" id="WP_145082310.1">
    <property type="nucleotide sequence ID" value="NZ_CP036298.1"/>
</dbReference>
<evidence type="ECO:0000313" key="2">
    <source>
        <dbReference type="EMBL" id="QDV26279.1"/>
    </source>
</evidence>
<reference evidence="2 3" key="1">
    <citation type="submission" date="2019-02" db="EMBL/GenBank/DDBJ databases">
        <title>Deep-cultivation of Planctomycetes and their phenomic and genomic characterization uncovers novel biology.</title>
        <authorList>
            <person name="Wiegand S."/>
            <person name="Jogler M."/>
            <person name="Boedeker C."/>
            <person name="Pinto D."/>
            <person name="Vollmers J."/>
            <person name="Rivas-Marin E."/>
            <person name="Kohn T."/>
            <person name="Peeters S.H."/>
            <person name="Heuer A."/>
            <person name="Rast P."/>
            <person name="Oberbeckmann S."/>
            <person name="Bunk B."/>
            <person name="Jeske O."/>
            <person name="Meyerdierks A."/>
            <person name="Storesund J.E."/>
            <person name="Kallscheuer N."/>
            <person name="Luecker S."/>
            <person name="Lage O.M."/>
            <person name="Pohl T."/>
            <person name="Merkel B.J."/>
            <person name="Hornburger P."/>
            <person name="Mueller R.-W."/>
            <person name="Bruemmer F."/>
            <person name="Labrenz M."/>
            <person name="Spormann A.M."/>
            <person name="Op den Camp H."/>
            <person name="Overmann J."/>
            <person name="Amann R."/>
            <person name="Jetten M.S.M."/>
            <person name="Mascher T."/>
            <person name="Medema M.H."/>
            <person name="Devos D.P."/>
            <person name="Kaster A.-K."/>
            <person name="Ovreas L."/>
            <person name="Rohde M."/>
            <person name="Galperin M.Y."/>
            <person name="Jogler C."/>
        </authorList>
    </citation>
    <scope>NUCLEOTIDE SEQUENCE [LARGE SCALE GENOMIC DNA]</scope>
    <source>
        <strain evidence="2 3">Q31a</strain>
    </source>
</reference>
<dbReference type="OrthoDB" id="262907at2"/>
<keyword evidence="1" id="KW-0472">Membrane</keyword>
<feature type="transmembrane region" description="Helical" evidence="1">
    <location>
        <begin position="6"/>
        <end position="27"/>
    </location>
</feature>
<dbReference type="Proteomes" id="UP000318017">
    <property type="component" value="Chromosome"/>
</dbReference>
<keyword evidence="1" id="KW-0812">Transmembrane</keyword>
<feature type="transmembrane region" description="Helical" evidence="1">
    <location>
        <begin position="228"/>
        <end position="255"/>
    </location>
</feature>
<accession>A0A518GCG1</accession>
<keyword evidence="1" id="KW-1133">Transmembrane helix</keyword>
<dbReference type="EMBL" id="CP036298">
    <property type="protein sequence ID" value="QDV26279.1"/>
    <property type="molecule type" value="Genomic_DNA"/>
</dbReference>
<proteinExistence type="predicted"/>
<sequence>MQNYARIGIFGILALVALRVGCGWHFYMEGASKVKSHTFSSEGFLNGAKGPLAGKFQELIWDKDGSFRLNQETVNAYFIDAAEKSAVHFGLTDEQKKQLDRVRRRYANVDKNKRFSGKLNDVYDEASEDVFKYWESVGRLENMEDAALWTQVSSLRGQKEKIEADRMASVKPTMAAVDAIWNQYEGQLNAVATPEQLQQAGYFRFNRPGEGVLTTRTVDKIIPIFDMVVGILLMLGLLTPLAAWAGALFLISVVLSQMPGFPGTDPTYFQAVEALAMIVLATTDAGRYAGLDFIPWAWWQSKKKKSPATTTAPAAT</sequence>
<dbReference type="AlphaFoldDB" id="A0A518GCG1"/>
<keyword evidence="3" id="KW-1185">Reference proteome</keyword>
<evidence type="ECO:0000313" key="3">
    <source>
        <dbReference type="Proteomes" id="UP000318017"/>
    </source>
</evidence>
<dbReference type="KEGG" id="ahel:Q31a_46510"/>
<evidence type="ECO:0000256" key="1">
    <source>
        <dbReference type="SAM" id="Phobius"/>
    </source>
</evidence>
<gene>
    <name evidence="2" type="ORF">Q31a_46510</name>
</gene>
<organism evidence="2 3">
    <name type="scientific">Aureliella helgolandensis</name>
    <dbReference type="NCBI Taxonomy" id="2527968"/>
    <lineage>
        <taxon>Bacteria</taxon>
        <taxon>Pseudomonadati</taxon>
        <taxon>Planctomycetota</taxon>
        <taxon>Planctomycetia</taxon>
        <taxon>Pirellulales</taxon>
        <taxon>Pirellulaceae</taxon>
        <taxon>Aureliella</taxon>
    </lineage>
</organism>
<protein>
    <submittedName>
        <fullName evidence="2">DoxX</fullName>
    </submittedName>
</protein>
<name>A0A518GCG1_9BACT</name>